<reference evidence="2 4" key="1">
    <citation type="submission" date="2018-06" db="EMBL/GenBank/DDBJ databases">
        <title>Complete Genome Sequence of the Microcystin-Degrading Bacterium Sphingosinicella microcystinivorans Strain B-9.</title>
        <authorList>
            <person name="Jin H."/>
            <person name="Nishizawa T."/>
            <person name="Guo Y."/>
            <person name="Nishizawa A."/>
            <person name="Park H."/>
            <person name="Kato H."/>
            <person name="Tsuji K."/>
            <person name="Harada K."/>
        </authorList>
    </citation>
    <scope>NUCLEOTIDE SEQUENCE [LARGE SCALE GENOMIC DNA]</scope>
    <source>
        <strain evidence="2 4">B9</strain>
    </source>
</reference>
<evidence type="ECO:0000313" key="5">
    <source>
        <dbReference type="Proteomes" id="UP000276029"/>
    </source>
</evidence>
<name>A0AAD1D4R0_SPHMI</name>
<dbReference type="Gene3D" id="3.90.105.50">
    <property type="match status" value="1"/>
</dbReference>
<dbReference type="AlphaFoldDB" id="A0AAD1D4R0"/>
<feature type="domain" description="Helix-turn-helix" evidence="1">
    <location>
        <begin position="13"/>
        <end position="60"/>
    </location>
</feature>
<protein>
    <submittedName>
        <fullName evidence="3">Excisionase family DNA binding protein</fullName>
    </submittedName>
</protein>
<dbReference type="InterPro" id="IPR041657">
    <property type="entry name" value="HTH_17"/>
</dbReference>
<dbReference type="InterPro" id="IPR038148">
    <property type="entry name" value="Tn1545/Tn916_Xis"/>
</dbReference>
<evidence type="ECO:0000313" key="2">
    <source>
        <dbReference type="EMBL" id="BBE33424.1"/>
    </source>
</evidence>
<reference evidence="3 5" key="2">
    <citation type="submission" date="2018-10" db="EMBL/GenBank/DDBJ databases">
        <title>Genomic Encyclopedia of Type Strains, Phase IV (KMG-IV): sequencing the most valuable type-strain genomes for metagenomic binning, comparative biology and taxonomic classification.</title>
        <authorList>
            <person name="Goeker M."/>
        </authorList>
    </citation>
    <scope>NUCLEOTIDE SEQUENCE [LARGE SCALE GENOMIC DNA]</scope>
    <source>
        <strain evidence="3 5">DSM 19791</strain>
    </source>
</reference>
<sequence length="66" mass="7072">MSVDTSPRPITVRIPEACRMTGIGRSKLYALIKAGDIPRIKVGSMTLVPVKGLEGFLERCGPETAS</sequence>
<dbReference type="NCBIfam" id="TIGR01764">
    <property type="entry name" value="excise"/>
    <property type="match status" value="1"/>
</dbReference>
<gene>
    <name evidence="3" type="ORF">DFR51_3522</name>
    <name evidence="2" type="ORF">SmB9_10820</name>
</gene>
<dbReference type="InterPro" id="IPR010093">
    <property type="entry name" value="SinI_DNA-bd"/>
</dbReference>
<keyword evidence="5" id="KW-1185">Reference proteome</keyword>
<dbReference type="KEGG" id="smic:SmB9_10820"/>
<dbReference type="GO" id="GO:0003677">
    <property type="term" value="F:DNA binding"/>
    <property type="evidence" value="ECO:0007669"/>
    <property type="project" value="InterPro"/>
</dbReference>
<proteinExistence type="predicted"/>
<dbReference type="Pfam" id="PF12728">
    <property type="entry name" value="HTH_17"/>
    <property type="match status" value="1"/>
</dbReference>
<evidence type="ECO:0000259" key="1">
    <source>
        <dbReference type="Pfam" id="PF12728"/>
    </source>
</evidence>
<dbReference type="EMBL" id="RBWX01000012">
    <property type="protein sequence ID" value="RKS84927.1"/>
    <property type="molecule type" value="Genomic_DNA"/>
</dbReference>
<organism evidence="2 4">
    <name type="scientific">Sphingosinicella microcystinivorans</name>
    <dbReference type="NCBI Taxonomy" id="335406"/>
    <lineage>
        <taxon>Bacteria</taxon>
        <taxon>Pseudomonadati</taxon>
        <taxon>Pseudomonadota</taxon>
        <taxon>Alphaproteobacteria</taxon>
        <taxon>Sphingomonadales</taxon>
        <taxon>Sphingosinicellaceae</taxon>
        <taxon>Sphingosinicella</taxon>
    </lineage>
</organism>
<dbReference type="EMBL" id="AP018711">
    <property type="protein sequence ID" value="BBE33424.1"/>
    <property type="molecule type" value="Genomic_DNA"/>
</dbReference>
<evidence type="ECO:0000313" key="3">
    <source>
        <dbReference type="EMBL" id="RKS84927.1"/>
    </source>
</evidence>
<accession>A0AAD1D4R0</accession>
<evidence type="ECO:0000313" key="4">
    <source>
        <dbReference type="Proteomes" id="UP000275727"/>
    </source>
</evidence>
<dbReference type="RefSeq" id="WP_121053447.1">
    <property type="nucleotide sequence ID" value="NZ_AP018711.1"/>
</dbReference>
<dbReference type="Proteomes" id="UP000276029">
    <property type="component" value="Unassembled WGS sequence"/>
</dbReference>
<dbReference type="Proteomes" id="UP000275727">
    <property type="component" value="Chromosome"/>
</dbReference>